<reference evidence="2 3" key="1">
    <citation type="journal article" date="2021" name="Elife">
        <title>Chloroplast acquisition without the gene transfer in kleptoplastic sea slugs, Plakobranchus ocellatus.</title>
        <authorList>
            <person name="Maeda T."/>
            <person name="Takahashi S."/>
            <person name="Yoshida T."/>
            <person name="Shimamura S."/>
            <person name="Takaki Y."/>
            <person name="Nagai Y."/>
            <person name="Toyoda A."/>
            <person name="Suzuki Y."/>
            <person name="Arimoto A."/>
            <person name="Ishii H."/>
            <person name="Satoh N."/>
            <person name="Nishiyama T."/>
            <person name="Hasebe M."/>
            <person name="Maruyama T."/>
            <person name="Minagawa J."/>
            <person name="Obokata J."/>
            <person name="Shigenobu S."/>
        </authorList>
    </citation>
    <scope>NUCLEOTIDE SEQUENCE [LARGE SCALE GENOMIC DNA]</scope>
</reference>
<feature type="region of interest" description="Disordered" evidence="1">
    <location>
        <begin position="64"/>
        <end position="112"/>
    </location>
</feature>
<feature type="compositionally biased region" description="Polar residues" evidence="1">
    <location>
        <begin position="74"/>
        <end position="98"/>
    </location>
</feature>
<accession>A0AAV4J8E4</accession>
<feature type="compositionally biased region" description="Polar residues" evidence="1">
    <location>
        <begin position="191"/>
        <end position="202"/>
    </location>
</feature>
<evidence type="ECO:0000256" key="1">
    <source>
        <dbReference type="SAM" id="MobiDB-lite"/>
    </source>
</evidence>
<protein>
    <submittedName>
        <fullName evidence="2">Uncharacterized protein</fullName>
    </submittedName>
</protein>
<gene>
    <name evidence="2" type="ORF">ElyMa_004994700</name>
</gene>
<sequence length="419" mass="45641">MDQGRFEPKPSMLMCLPSRYQLPPPSRSMPTTISPSQVALFGRDSFHSDRNLTRDNEKISPAAAAAQKYRDIAQTDTEPTRSNSRSISDLSPPNSLNNVDRDGQRCSFGITENPYSSRDLSLTLNNTKSRASLSPMKDRMLDHAPLRGNHAPFLSSHHERFLYHPYAYSSSMRHQQLPSPRVESVLEDSSCHSSKTLLQTSSKAEDRLRGVAGVSPKDSANLHQDSNHHHHHSHNHTNSTTVQEDSSGTRTGESGHNHSSDSGLNDSGTSAASLDIDTSDSGLVSGLSDDVTGVTSVSDLSDLHSANKSSTSPGDRQLISRKLDPTAAVDDDRQIKTVQGEDDEDIRVSSIEDDDDEEEGLKSYDPSLMLNDEIESGGPPQRPPSDFSTTGHLRSKQDPDAKIGSHAGDIKGKSMDAHL</sequence>
<feature type="compositionally biased region" description="Polar residues" evidence="1">
    <location>
        <begin position="303"/>
        <end position="314"/>
    </location>
</feature>
<dbReference type="Proteomes" id="UP000762676">
    <property type="component" value="Unassembled WGS sequence"/>
</dbReference>
<comment type="caution">
    <text evidence="2">The sequence shown here is derived from an EMBL/GenBank/DDBJ whole genome shotgun (WGS) entry which is preliminary data.</text>
</comment>
<feature type="compositionally biased region" description="Basic and acidic residues" evidence="1">
    <location>
        <begin position="395"/>
        <end position="419"/>
    </location>
</feature>
<dbReference type="EMBL" id="BMAT01009989">
    <property type="protein sequence ID" value="GFS17933.1"/>
    <property type="molecule type" value="Genomic_DNA"/>
</dbReference>
<dbReference type="AlphaFoldDB" id="A0AAV4J8E4"/>
<proteinExistence type="predicted"/>
<feature type="compositionally biased region" description="Polar residues" evidence="1">
    <location>
        <begin position="260"/>
        <end position="272"/>
    </location>
</feature>
<organism evidence="2 3">
    <name type="scientific">Elysia marginata</name>
    <dbReference type="NCBI Taxonomy" id="1093978"/>
    <lineage>
        <taxon>Eukaryota</taxon>
        <taxon>Metazoa</taxon>
        <taxon>Spiralia</taxon>
        <taxon>Lophotrochozoa</taxon>
        <taxon>Mollusca</taxon>
        <taxon>Gastropoda</taxon>
        <taxon>Heterobranchia</taxon>
        <taxon>Euthyneura</taxon>
        <taxon>Panpulmonata</taxon>
        <taxon>Sacoglossa</taxon>
        <taxon>Placobranchoidea</taxon>
        <taxon>Plakobranchidae</taxon>
        <taxon>Elysia</taxon>
    </lineage>
</organism>
<feature type="compositionally biased region" description="Polar residues" evidence="1">
    <location>
        <begin position="242"/>
        <end position="252"/>
    </location>
</feature>
<feature type="region of interest" description="Disordered" evidence="1">
    <location>
        <begin position="303"/>
        <end position="419"/>
    </location>
</feature>
<evidence type="ECO:0000313" key="2">
    <source>
        <dbReference type="EMBL" id="GFS17933.1"/>
    </source>
</evidence>
<evidence type="ECO:0000313" key="3">
    <source>
        <dbReference type="Proteomes" id="UP000762676"/>
    </source>
</evidence>
<feature type="region of interest" description="Disordered" evidence="1">
    <location>
        <begin position="179"/>
        <end position="273"/>
    </location>
</feature>
<keyword evidence="3" id="KW-1185">Reference proteome</keyword>
<name>A0AAV4J8E4_9GAST</name>
<feature type="compositionally biased region" description="Acidic residues" evidence="1">
    <location>
        <begin position="340"/>
        <end position="359"/>
    </location>
</feature>